<evidence type="ECO:0000313" key="13">
    <source>
        <dbReference type="Proteomes" id="UP000054549"/>
    </source>
</evidence>
<dbReference type="InterPro" id="IPR008972">
    <property type="entry name" value="Cupredoxin"/>
</dbReference>
<feature type="domain" description="Plastocyanin-like" evidence="9">
    <location>
        <begin position="152"/>
        <end position="302"/>
    </location>
</feature>
<comment type="similarity">
    <text evidence="1">Belongs to the multicopper oxidase family.</text>
</comment>
<organism evidence="12 13">
    <name type="scientific">Amanita muscaria (strain Koide BX008)</name>
    <dbReference type="NCBI Taxonomy" id="946122"/>
    <lineage>
        <taxon>Eukaryota</taxon>
        <taxon>Fungi</taxon>
        <taxon>Dikarya</taxon>
        <taxon>Basidiomycota</taxon>
        <taxon>Agaricomycotina</taxon>
        <taxon>Agaricomycetes</taxon>
        <taxon>Agaricomycetidae</taxon>
        <taxon>Agaricales</taxon>
        <taxon>Pluteineae</taxon>
        <taxon>Amanitaceae</taxon>
        <taxon>Amanita</taxon>
    </lineage>
</organism>
<feature type="domain" description="Plastocyanin-like" evidence="10">
    <location>
        <begin position="423"/>
        <end position="532"/>
    </location>
</feature>
<dbReference type="GO" id="GO:0004322">
    <property type="term" value="F:ferroxidase activity"/>
    <property type="evidence" value="ECO:0007669"/>
    <property type="project" value="TreeGrafter"/>
</dbReference>
<evidence type="ECO:0000256" key="6">
    <source>
        <dbReference type="ARBA" id="ARBA00023157"/>
    </source>
</evidence>
<sequence>MLWCIFAFLFLATCAFAGVHEVWWNITYVENANPDGLFPRRVVGVNNTWPPPPLDVKSTDKLIVHAFNSLSEPTTLHHHGMFLNSTSWMDGAVGVTQCGIPPGQSFDYVIPIDTADQWGTYWVHAHASGHYVDGLRAPFLIHPSSEVYRYDEEFTVVLGDWYHSEHGVLLKRFINIANPKGAEPVPDAALMYFAQNGTYLTPKAGTSPSGPTSSVGFNENATLPFQPGKTYRLRIINTSAFSAFFFWIDGHNMTIVEVDGTDIQPSPIDLISITTAQRYSILVTALNDTSANWAIHANMDTDMFDKVPPALNPSERPIHPFSAVPLMTDSDVTSSITYNNSAPLTEPLTVDEYAAIDDTQFVPVIPVPAPPVSRTIELEASFETMDDGTNHAMFNDITYNTPLVPAILSELTLGDNATVAESYGPLSFVLEHNEVIDIVLKNTDVGKHPFHLHGHKFMIMGRSLDYTSDDPALNPPIQEGQQNPIRRDTVQVPPTQSVTLRIVADNPGVWFLHCHIEWHLQVGLAVQFVEAPLIAQQRASSFPQSIPDQCKMLGLPVSGNAAGHASATDLSGLPLGPYPQTLGWLPRGIGAMAGVADLLTARCVLSAVLGMATVVWYTMGGGMTDEEIQQHVQNKVAEKKKRREFLKGLVPGRK</sequence>
<keyword evidence="6" id="KW-1015">Disulfide bond</keyword>
<dbReference type="SUPFAM" id="SSF49503">
    <property type="entry name" value="Cupredoxins"/>
    <property type="match status" value="3"/>
</dbReference>
<gene>
    <name evidence="12" type="ORF">M378DRAFT_179493</name>
</gene>
<dbReference type="InterPro" id="IPR045087">
    <property type="entry name" value="Cu-oxidase_fam"/>
</dbReference>
<dbReference type="EMBL" id="KN818265">
    <property type="protein sequence ID" value="KIL62861.1"/>
    <property type="molecule type" value="Genomic_DNA"/>
</dbReference>
<keyword evidence="5" id="KW-0186">Copper</keyword>
<evidence type="ECO:0000259" key="10">
    <source>
        <dbReference type="Pfam" id="PF07731"/>
    </source>
</evidence>
<reference evidence="12 13" key="1">
    <citation type="submission" date="2014-04" db="EMBL/GenBank/DDBJ databases">
        <title>Evolutionary Origins and Diversification of the Mycorrhizal Mutualists.</title>
        <authorList>
            <consortium name="DOE Joint Genome Institute"/>
            <consortium name="Mycorrhizal Genomics Consortium"/>
            <person name="Kohler A."/>
            <person name="Kuo A."/>
            <person name="Nagy L.G."/>
            <person name="Floudas D."/>
            <person name="Copeland A."/>
            <person name="Barry K.W."/>
            <person name="Cichocki N."/>
            <person name="Veneault-Fourrey C."/>
            <person name="LaButti K."/>
            <person name="Lindquist E.A."/>
            <person name="Lipzen A."/>
            <person name="Lundell T."/>
            <person name="Morin E."/>
            <person name="Murat C."/>
            <person name="Riley R."/>
            <person name="Ohm R."/>
            <person name="Sun H."/>
            <person name="Tunlid A."/>
            <person name="Henrissat B."/>
            <person name="Grigoriev I.V."/>
            <person name="Hibbett D.S."/>
            <person name="Martin F."/>
        </authorList>
    </citation>
    <scope>NUCLEOTIDE SEQUENCE [LARGE SCALE GENOMIC DNA]</scope>
    <source>
        <strain evidence="12 13">Koide BX008</strain>
    </source>
</reference>
<evidence type="ECO:0000256" key="7">
    <source>
        <dbReference type="ARBA" id="ARBA00023180"/>
    </source>
</evidence>
<dbReference type="STRING" id="946122.A0A0C2X149"/>
<dbReference type="GO" id="GO:0010106">
    <property type="term" value="P:cellular response to iron ion starvation"/>
    <property type="evidence" value="ECO:0007669"/>
    <property type="project" value="TreeGrafter"/>
</dbReference>
<dbReference type="PROSITE" id="PS00079">
    <property type="entry name" value="MULTICOPPER_OXIDASE1"/>
    <property type="match status" value="1"/>
</dbReference>
<keyword evidence="4" id="KW-0560">Oxidoreductase</keyword>
<dbReference type="Pfam" id="PF07732">
    <property type="entry name" value="Cu-oxidase_3"/>
    <property type="match status" value="1"/>
</dbReference>
<name>A0A0C2X149_AMAMK</name>
<dbReference type="AlphaFoldDB" id="A0A0C2X149"/>
<dbReference type="Pfam" id="PF00394">
    <property type="entry name" value="Cu-oxidase"/>
    <property type="match status" value="1"/>
</dbReference>
<keyword evidence="7" id="KW-0325">Glycoprotein</keyword>
<dbReference type="CDD" id="cd13851">
    <property type="entry name" value="CuRO_1_Fet3p"/>
    <property type="match status" value="1"/>
</dbReference>
<dbReference type="CDD" id="cd13877">
    <property type="entry name" value="CuRO_2_Fet3p_like"/>
    <property type="match status" value="1"/>
</dbReference>
<proteinExistence type="inferred from homology"/>
<dbReference type="InterPro" id="IPR001117">
    <property type="entry name" value="Cu-oxidase_2nd"/>
</dbReference>
<dbReference type="HOGENOM" id="CLU_006504_7_3_1"/>
<dbReference type="OrthoDB" id="2121828at2759"/>
<accession>A0A0C2X149</accession>
<dbReference type="InParanoid" id="A0A0C2X149"/>
<dbReference type="Pfam" id="PF07731">
    <property type="entry name" value="Cu-oxidase_2"/>
    <property type="match status" value="1"/>
</dbReference>
<evidence type="ECO:0000256" key="3">
    <source>
        <dbReference type="ARBA" id="ARBA00022729"/>
    </source>
</evidence>
<keyword evidence="3 8" id="KW-0732">Signal</keyword>
<evidence type="ECO:0000256" key="2">
    <source>
        <dbReference type="ARBA" id="ARBA00022723"/>
    </source>
</evidence>
<feature type="domain" description="Plastocyanin-like" evidence="11">
    <location>
        <begin position="30"/>
        <end position="145"/>
    </location>
</feature>
<dbReference type="PANTHER" id="PTHR11709:SF361">
    <property type="entry name" value="IRON TRANSPORT MULTICOPPER OXIDASE FET3"/>
    <property type="match status" value="1"/>
</dbReference>
<evidence type="ECO:0000313" key="12">
    <source>
        <dbReference type="EMBL" id="KIL62861.1"/>
    </source>
</evidence>
<dbReference type="InterPro" id="IPR011707">
    <property type="entry name" value="Cu-oxidase-like_N"/>
</dbReference>
<dbReference type="GO" id="GO:0005507">
    <property type="term" value="F:copper ion binding"/>
    <property type="evidence" value="ECO:0007669"/>
    <property type="project" value="InterPro"/>
</dbReference>
<dbReference type="GO" id="GO:0033215">
    <property type="term" value="P:reductive iron assimilation"/>
    <property type="evidence" value="ECO:0007669"/>
    <property type="project" value="TreeGrafter"/>
</dbReference>
<keyword evidence="13" id="KW-1185">Reference proteome</keyword>
<evidence type="ECO:0000256" key="1">
    <source>
        <dbReference type="ARBA" id="ARBA00010609"/>
    </source>
</evidence>
<dbReference type="PANTHER" id="PTHR11709">
    <property type="entry name" value="MULTI-COPPER OXIDASE"/>
    <property type="match status" value="1"/>
</dbReference>
<evidence type="ECO:0000256" key="5">
    <source>
        <dbReference type="ARBA" id="ARBA00023008"/>
    </source>
</evidence>
<dbReference type="PROSITE" id="PS00080">
    <property type="entry name" value="MULTICOPPER_OXIDASE2"/>
    <property type="match status" value="1"/>
</dbReference>
<keyword evidence="2" id="KW-0479">Metal-binding</keyword>
<evidence type="ECO:0000259" key="11">
    <source>
        <dbReference type="Pfam" id="PF07732"/>
    </source>
</evidence>
<dbReference type="FunCoup" id="A0A0C2X149">
    <property type="interactions" value="57"/>
</dbReference>
<protein>
    <submittedName>
        <fullName evidence="12">Multicopper oxidase</fullName>
    </submittedName>
</protein>
<dbReference type="CDD" id="cd13899">
    <property type="entry name" value="CuRO_3_Fet3p"/>
    <property type="match status" value="1"/>
</dbReference>
<dbReference type="InterPro" id="IPR011706">
    <property type="entry name" value="Cu-oxidase_C"/>
</dbReference>
<dbReference type="GO" id="GO:0033573">
    <property type="term" value="C:high-affinity iron permease complex"/>
    <property type="evidence" value="ECO:0007669"/>
    <property type="project" value="TreeGrafter"/>
</dbReference>
<dbReference type="InterPro" id="IPR033138">
    <property type="entry name" value="Cu_oxidase_CS"/>
</dbReference>
<dbReference type="Gene3D" id="2.60.40.420">
    <property type="entry name" value="Cupredoxins - blue copper proteins"/>
    <property type="match status" value="3"/>
</dbReference>
<feature type="signal peptide" evidence="8">
    <location>
        <begin position="1"/>
        <end position="17"/>
    </location>
</feature>
<evidence type="ECO:0000259" key="9">
    <source>
        <dbReference type="Pfam" id="PF00394"/>
    </source>
</evidence>
<evidence type="ECO:0000256" key="4">
    <source>
        <dbReference type="ARBA" id="ARBA00023002"/>
    </source>
</evidence>
<feature type="chain" id="PRO_5002158632" evidence="8">
    <location>
        <begin position="18"/>
        <end position="654"/>
    </location>
</feature>
<dbReference type="InterPro" id="IPR002355">
    <property type="entry name" value="Cu_oxidase_Cu_BS"/>
</dbReference>
<dbReference type="InterPro" id="IPR044130">
    <property type="entry name" value="CuRO_2_Fet3-like"/>
</dbReference>
<dbReference type="Proteomes" id="UP000054549">
    <property type="component" value="Unassembled WGS sequence"/>
</dbReference>
<evidence type="ECO:0000256" key="8">
    <source>
        <dbReference type="SAM" id="SignalP"/>
    </source>
</evidence>